<reference evidence="1 2" key="1">
    <citation type="submission" date="2020-08" db="EMBL/GenBank/DDBJ databases">
        <title>Genomic Encyclopedia of Type Strains, Phase IV (KMG-V): Genome sequencing to study the core and pangenomes of soil and plant-associated prokaryotes.</title>
        <authorList>
            <person name="Whitman W."/>
        </authorList>
    </citation>
    <scope>NUCLEOTIDE SEQUENCE [LARGE SCALE GENOMIC DNA]</scope>
    <source>
        <strain evidence="1 2">SEMIA 4087</strain>
    </source>
</reference>
<gene>
    <name evidence="1" type="ORF">GGD56_003689</name>
</gene>
<proteinExistence type="predicted"/>
<protein>
    <submittedName>
        <fullName evidence="1">Uncharacterized protein</fullName>
    </submittedName>
</protein>
<name>A0ABR6IPN3_9HYPH</name>
<accession>A0ABR6IPN3</accession>
<organism evidence="1 2">
    <name type="scientific">Rhizobium mongolense</name>
    <dbReference type="NCBI Taxonomy" id="57676"/>
    <lineage>
        <taxon>Bacteria</taxon>
        <taxon>Pseudomonadati</taxon>
        <taxon>Pseudomonadota</taxon>
        <taxon>Alphaproteobacteria</taxon>
        <taxon>Hyphomicrobiales</taxon>
        <taxon>Rhizobiaceae</taxon>
        <taxon>Rhizobium/Agrobacterium group</taxon>
        <taxon>Rhizobium</taxon>
    </lineage>
</organism>
<evidence type="ECO:0000313" key="2">
    <source>
        <dbReference type="Proteomes" id="UP000551353"/>
    </source>
</evidence>
<dbReference type="Proteomes" id="UP000551353">
    <property type="component" value="Unassembled WGS sequence"/>
</dbReference>
<comment type="caution">
    <text evidence="1">The sequence shown here is derived from an EMBL/GenBank/DDBJ whole genome shotgun (WGS) entry which is preliminary data.</text>
</comment>
<keyword evidence="2" id="KW-1185">Reference proteome</keyword>
<dbReference type="EMBL" id="JACIFX010000004">
    <property type="protein sequence ID" value="MBB4229838.1"/>
    <property type="molecule type" value="Genomic_DNA"/>
</dbReference>
<sequence length="67" mass="7659">MMTVAIAMQASIRDARELADRYPNVPLLEIEALNIVDLRFLGGTVWTDVRIRGHDRARWYMPMPSTG</sequence>
<evidence type="ECO:0000313" key="1">
    <source>
        <dbReference type="EMBL" id="MBB4229838.1"/>
    </source>
</evidence>